<evidence type="ECO:0000256" key="7">
    <source>
        <dbReference type="SAM" id="MobiDB-lite"/>
    </source>
</evidence>
<dbReference type="InterPro" id="IPR020846">
    <property type="entry name" value="MFS_dom"/>
</dbReference>
<dbReference type="OrthoDB" id="10021397at2759"/>
<evidence type="ECO:0000256" key="1">
    <source>
        <dbReference type="ARBA" id="ARBA00004141"/>
    </source>
</evidence>
<evidence type="ECO:0000313" key="10">
    <source>
        <dbReference type="EMBL" id="KAF2485971.1"/>
    </source>
</evidence>
<dbReference type="InterPro" id="IPR036259">
    <property type="entry name" value="MFS_trans_sf"/>
</dbReference>
<feature type="transmembrane region" description="Helical" evidence="8">
    <location>
        <begin position="236"/>
        <end position="255"/>
    </location>
</feature>
<name>A0A6A6Q1S5_9PEZI</name>
<evidence type="ECO:0000256" key="4">
    <source>
        <dbReference type="ARBA" id="ARBA00022989"/>
    </source>
</evidence>
<reference evidence="10" key="1">
    <citation type="journal article" date="2020" name="Stud. Mycol.">
        <title>101 Dothideomycetes genomes: a test case for predicting lifestyles and emergence of pathogens.</title>
        <authorList>
            <person name="Haridas S."/>
            <person name="Albert R."/>
            <person name="Binder M."/>
            <person name="Bloem J."/>
            <person name="Labutti K."/>
            <person name="Salamov A."/>
            <person name="Andreopoulos B."/>
            <person name="Baker S."/>
            <person name="Barry K."/>
            <person name="Bills G."/>
            <person name="Bluhm B."/>
            <person name="Cannon C."/>
            <person name="Castanera R."/>
            <person name="Culley D."/>
            <person name="Daum C."/>
            <person name="Ezra D."/>
            <person name="Gonzalez J."/>
            <person name="Henrissat B."/>
            <person name="Kuo A."/>
            <person name="Liang C."/>
            <person name="Lipzen A."/>
            <person name="Lutzoni F."/>
            <person name="Magnuson J."/>
            <person name="Mondo S."/>
            <person name="Nolan M."/>
            <person name="Ohm R."/>
            <person name="Pangilinan J."/>
            <person name="Park H.-J."/>
            <person name="Ramirez L."/>
            <person name="Alfaro M."/>
            <person name="Sun H."/>
            <person name="Tritt A."/>
            <person name="Yoshinaga Y."/>
            <person name="Zwiers L.-H."/>
            <person name="Turgeon B."/>
            <person name="Goodwin S."/>
            <person name="Spatafora J."/>
            <person name="Crous P."/>
            <person name="Grigoriev I."/>
        </authorList>
    </citation>
    <scope>NUCLEOTIDE SEQUENCE</scope>
    <source>
        <strain evidence="10">CBS 113389</strain>
    </source>
</reference>
<dbReference type="InterPro" id="IPR011701">
    <property type="entry name" value="MFS"/>
</dbReference>
<feature type="transmembrane region" description="Helical" evidence="8">
    <location>
        <begin position="307"/>
        <end position="327"/>
    </location>
</feature>
<keyword evidence="11" id="KW-1185">Reference proteome</keyword>
<keyword evidence="5 8" id="KW-0472">Membrane</keyword>
<dbReference type="SUPFAM" id="SSF103473">
    <property type="entry name" value="MFS general substrate transporter"/>
    <property type="match status" value="1"/>
</dbReference>
<feature type="transmembrane region" description="Helical" evidence="8">
    <location>
        <begin position="194"/>
        <end position="216"/>
    </location>
</feature>
<organism evidence="10 11">
    <name type="scientific">Neohortaea acidophila</name>
    <dbReference type="NCBI Taxonomy" id="245834"/>
    <lineage>
        <taxon>Eukaryota</taxon>
        <taxon>Fungi</taxon>
        <taxon>Dikarya</taxon>
        <taxon>Ascomycota</taxon>
        <taxon>Pezizomycotina</taxon>
        <taxon>Dothideomycetes</taxon>
        <taxon>Dothideomycetidae</taxon>
        <taxon>Mycosphaerellales</taxon>
        <taxon>Teratosphaeriaceae</taxon>
        <taxon>Neohortaea</taxon>
    </lineage>
</organism>
<dbReference type="Pfam" id="PF07690">
    <property type="entry name" value="MFS_1"/>
    <property type="match status" value="1"/>
</dbReference>
<feature type="transmembrane region" description="Helical" evidence="8">
    <location>
        <begin position="397"/>
        <end position="419"/>
    </location>
</feature>
<dbReference type="PROSITE" id="PS50850">
    <property type="entry name" value="MFS"/>
    <property type="match status" value="1"/>
</dbReference>
<dbReference type="EMBL" id="MU001632">
    <property type="protein sequence ID" value="KAF2485971.1"/>
    <property type="molecule type" value="Genomic_DNA"/>
</dbReference>
<evidence type="ECO:0000256" key="2">
    <source>
        <dbReference type="ARBA" id="ARBA00022448"/>
    </source>
</evidence>
<feature type="transmembrane region" description="Helical" evidence="8">
    <location>
        <begin position="78"/>
        <end position="97"/>
    </location>
</feature>
<evidence type="ECO:0000256" key="8">
    <source>
        <dbReference type="SAM" id="Phobius"/>
    </source>
</evidence>
<feature type="transmembrane region" description="Helical" evidence="8">
    <location>
        <begin position="347"/>
        <end position="365"/>
    </location>
</feature>
<feature type="transmembrane region" description="Helical" evidence="8">
    <location>
        <begin position="167"/>
        <end position="188"/>
    </location>
</feature>
<dbReference type="PANTHER" id="PTHR23501">
    <property type="entry name" value="MAJOR FACILITATOR SUPERFAMILY"/>
    <property type="match status" value="1"/>
</dbReference>
<dbReference type="PANTHER" id="PTHR23501:SF187">
    <property type="entry name" value="MAJOR FACILITATOR SUPERFAMILY (MFS) PROFILE DOMAIN-CONTAINING PROTEIN"/>
    <property type="match status" value="1"/>
</dbReference>
<evidence type="ECO:0000256" key="6">
    <source>
        <dbReference type="ARBA" id="ARBA00023180"/>
    </source>
</evidence>
<keyword evidence="4 8" id="KW-1133">Transmembrane helix</keyword>
<feature type="compositionally biased region" description="Polar residues" evidence="7">
    <location>
        <begin position="21"/>
        <end position="33"/>
    </location>
</feature>
<evidence type="ECO:0000256" key="5">
    <source>
        <dbReference type="ARBA" id="ARBA00023136"/>
    </source>
</evidence>
<dbReference type="AlphaFoldDB" id="A0A6A6Q1S5"/>
<evidence type="ECO:0000313" key="11">
    <source>
        <dbReference type="Proteomes" id="UP000799767"/>
    </source>
</evidence>
<feature type="region of interest" description="Disordered" evidence="7">
    <location>
        <begin position="1"/>
        <end position="34"/>
    </location>
</feature>
<feature type="transmembrane region" description="Helical" evidence="8">
    <location>
        <begin position="372"/>
        <end position="391"/>
    </location>
</feature>
<dbReference type="RefSeq" id="XP_033592540.1">
    <property type="nucleotide sequence ID" value="XM_033732541.1"/>
</dbReference>
<dbReference type="Gene3D" id="1.20.1250.20">
    <property type="entry name" value="MFS general substrate transporter like domains"/>
    <property type="match status" value="1"/>
</dbReference>
<accession>A0A6A6Q1S5</accession>
<dbReference type="GO" id="GO:0022857">
    <property type="term" value="F:transmembrane transporter activity"/>
    <property type="evidence" value="ECO:0007669"/>
    <property type="project" value="InterPro"/>
</dbReference>
<dbReference type="GeneID" id="54473543"/>
<evidence type="ECO:0000259" key="9">
    <source>
        <dbReference type="PROSITE" id="PS50850"/>
    </source>
</evidence>
<dbReference type="Gene3D" id="1.20.1720.10">
    <property type="entry name" value="Multidrug resistance protein D"/>
    <property type="match status" value="1"/>
</dbReference>
<evidence type="ECO:0000256" key="3">
    <source>
        <dbReference type="ARBA" id="ARBA00022692"/>
    </source>
</evidence>
<dbReference type="GO" id="GO:0005886">
    <property type="term" value="C:plasma membrane"/>
    <property type="evidence" value="ECO:0007669"/>
    <property type="project" value="TreeGrafter"/>
</dbReference>
<sequence length="589" mass="62846">MRDETTAGHAMPPAAMPPPATRTSQDPTTNTPGPQLRTWRFYAILTSLGVAGLASAIEGTIITSALPTISSALQAGDVYVWVPNAYLLASVAVLPLYGQASNIFGRRFLLLASVALFTLGSAVCGAATSIGMLIAARAVQGLGGGGINLLIETVVTDIVPLRERGKYMAIVMLGSVVGASVGPLLGGVITSRTTWRWCFYLNVPVGGAAFITLFAFLRVNHHRDQSWKARLARVDFSGNAIFIGAIVAVLIALTWGGTTYSWTTVHVLLPLILGFFGLFLFTAFEWTPRLCPEPSIPRKLVSNRQSAAALALTFIHAIVTFWTYYFLPLFFQAVQTRTPEASGIATLPIFGGSLLFSILGGVLLSKTGKYKPIHLAGFAILVIAFGLFSLFNHTTSTAAWVCFELLWAAGDGVLIAILLPAMQAPLDESLVATATGLWSFVRYFGCIWGVTIPSAIFNNECRRLARSMGDARIAGYLTGGRAYEFATKAFVDGIADAEVRRGVVGVFQGALRTVWLVGVGFAGLGFLVTFLEKDVLLREQVNSEFGMQEVKKTDELVVVAGEGGIPLASLSAATALTERGKSTSQMNIS</sequence>
<comment type="subcellular location">
    <subcellularLocation>
        <location evidence="1">Membrane</location>
        <topology evidence="1">Multi-pass membrane protein</topology>
    </subcellularLocation>
</comment>
<protein>
    <submittedName>
        <fullName evidence="10">Major facilitator superfamily domain-containing protein</fullName>
    </submittedName>
</protein>
<dbReference type="Proteomes" id="UP000799767">
    <property type="component" value="Unassembled WGS sequence"/>
</dbReference>
<keyword evidence="6" id="KW-0325">Glycoprotein</keyword>
<keyword evidence="2" id="KW-0813">Transport</keyword>
<keyword evidence="3 8" id="KW-0812">Transmembrane</keyword>
<feature type="transmembrane region" description="Helical" evidence="8">
    <location>
        <begin position="41"/>
        <end position="66"/>
    </location>
</feature>
<feature type="domain" description="Major facilitator superfamily (MFS) profile" evidence="9">
    <location>
        <begin position="44"/>
        <end position="537"/>
    </location>
</feature>
<feature type="transmembrane region" description="Helical" evidence="8">
    <location>
        <begin position="513"/>
        <end position="531"/>
    </location>
</feature>
<gene>
    <name evidence="10" type="ORF">BDY17DRAFT_290631</name>
</gene>
<proteinExistence type="predicted"/>
<feature type="transmembrane region" description="Helical" evidence="8">
    <location>
        <begin position="440"/>
        <end position="457"/>
    </location>
</feature>
<feature type="transmembrane region" description="Helical" evidence="8">
    <location>
        <begin position="109"/>
        <end position="136"/>
    </location>
</feature>
<feature type="transmembrane region" description="Helical" evidence="8">
    <location>
        <begin position="267"/>
        <end position="286"/>
    </location>
</feature>